<dbReference type="Ensembl" id="ENSSSCT00000046046.1">
    <property type="protein sequence ID" value="ENSSSCP00000080402.1"/>
    <property type="gene ID" value="ENSSSCG00000031499.1"/>
</dbReference>
<evidence type="ECO:0000256" key="7">
    <source>
        <dbReference type="ARBA" id="ARBA00023136"/>
    </source>
</evidence>
<dbReference type="FunFam" id="1.20.1070.10:FF:000012">
    <property type="entry name" value="Olfactory receptor"/>
    <property type="match status" value="1"/>
</dbReference>
<evidence type="ECO:0000256" key="11">
    <source>
        <dbReference type="SAM" id="Phobius"/>
    </source>
</evidence>
<comment type="function">
    <text evidence="1">Putative odorant or sperm cell receptor.</text>
</comment>
<dbReference type="GO" id="GO:0004984">
    <property type="term" value="F:olfactory receptor activity"/>
    <property type="evidence" value="ECO:0000318"/>
    <property type="project" value="GO_Central"/>
</dbReference>
<evidence type="ECO:0000256" key="6">
    <source>
        <dbReference type="ARBA" id="ARBA00023040"/>
    </source>
</evidence>
<dbReference type="CDD" id="cd15226">
    <property type="entry name" value="7tmA_OR4-like"/>
    <property type="match status" value="1"/>
</dbReference>
<feature type="transmembrane region" description="Helical" evidence="11">
    <location>
        <begin position="225"/>
        <end position="246"/>
    </location>
</feature>
<dbReference type="GO" id="GO:0005886">
    <property type="term" value="C:plasma membrane"/>
    <property type="evidence" value="ECO:0007669"/>
    <property type="project" value="UniProtKB-ARBA"/>
</dbReference>
<dbReference type="InterPro" id="IPR017452">
    <property type="entry name" value="GPCR_Rhodpsn_7TM"/>
</dbReference>
<reference evidence="13" key="1">
    <citation type="journal article" date="2020" name="Gigascience">
        <title>An improved pig reference genome sequence to enable pig genetics and genomics research.</title>
        <authorList>
            <person name="Warr A."/>
            <person name="Affara N."/>
            <person name="Aken B."/>
            <person name="Beiki H."/>
            <person name="Bickhart D.M."/>
            <person name="Billis K."/>
            <person name="Chow W."/>
            <person name="Eory L."/>
            <person name="Finlayson H.A."/>
            <person name="Flicek P."/>
            <person name="Giron C.G."/>
            <person name="Griffin D.K."/>
            <person name="Hall R."/>
            <person name="Hannum G."/>
            <person name="Hourlier T."/>
            <person name="Howe K."/>
            <person name="Hume D.A."/>
            <person name="Izuogu O."/>
            <person name="Kim K."/>
            <person name="Koren S."/>
            <person name="Liu H."/>
            <person name="Manchanda N."/>
            <person name="Martin F.J."/>
            <person name="Nonneman D.J."/>
            <person name="O'Connor R.E."/>
            <person name="Phillippy A.M."/>
            <person name="Rohrer G.A."/>
            <person name="Rosen B.D."/>
            <person name="Rund L.A."/>
            <person name="Sargent C.A."/>
            <person name="Schook L.B."/>
            <person name="Schroeder S.G."/>
            <person name="Schwartz A.S."/>
            <person name="Skinner B.M."/>
            <person name="Talbot R."/>
            <person name="Tseng E."/>
            <person name="Tuggle C.K."/>
            <person name="Watson M."/>
            <person name="Smith T.P.L."/>
            <person name="Archibald A.L."/>
        </authorList>
    </citation>
    <scope>NUCLEOTIDE SEQUENCE [LARGE SCALE GENOMIC DNA]</scope>
    <source>
        <strain evidence="13">Duroc</strain>
    </source>
</reference>
<dbReference type="PRINTS" id="PR00245">
    <property type="entry name" value="OLFACTORYR"/>
</dbReference>
<evidence type="ECO:0000313" key="13">
    <source>
        <dbReference type="Ensembl" id="ENSSSCP00000080402.1"/>
    </source>
</evidence>
<reference evidence="13" key="2">
    <citation type="submission" date="2025-08" db="UniProtKB">
        <authorList>
            <consortium name="Ensembl"/>
        </authorList>
    </citation>
    <scope>IDENTIFICATION</scope>
</reference>
<feature type="transmembrane region" description="Helical" evidence="11">
    <location>
        <begin position="258"/>
        <end position="277"/>
    </location>
</feature>
<feature type="transmembrane region" description="Helical" evidence="11">
    <location>
        <begin position="25"/>
        <end position="47"/>
    </location>
</feature>
<dbReference type="PANTHER" id="PTHR48002">
    <property type="entry name" value="OLFACTORY RECEPTOR"/>
    <property type="match status" value="1"/>
</dbReference>
<dbReference type="InterPro" id="IPR000725">
    <property type="entry name" value="Olfact_rcpt"/>
</dbReference>
<evidence type="ECO:0000256" key="5">
    <source>
        <dbReference type="ARBA" id="ARBA00022989"/>
    </source>
</evidence>
<evidence type="ECO:0000256" key="8">
    <source>
        <dbReference type="ARBA" id="ARBA00023157"/>
    </source>
</evidence>
<dbReference type="OMA" id="VNPRICI"/>
<name>A0A8W4FMI8_PIG</name>
<dbReference type="SUPFAM" id="SSF81321">
    <property type="entry name" value="Family A G protein-coupled receptor-like"/>
    <property type="match status" value="1"/>
</dbReference>
<evidence type="ECO:0000256" key="3">
    <source>
        <dbReference type="ARBA" id="ARBA00010663"/>
    </source>
</evidence>
<dbReference type="PROSITE" id="PS50262">
    <property type="entry name" value="G_PROTEIN_RECEP_F1_2"/>
    <property type="match status" value="1"/>
</dbReference>
<accession>A0A8W4FMI8</accession>
<dbReference type="GeneTree" id="ENSGT00940000163079"/>
<dbReference type="InterPro" id="IPR000276">
    <property type="entry name" value="GPCR_Rhodpsn"/>
</dbReference>
<evidence type="ECO:0000256" key="10">
    <source>
        <dbReference type="ARBA" id="ARBA00023224"/>
    </source>
</evidence>
<reference evidence="13" key="3">
    <citation type="submission" date="2025-09" db="UniProtKB">
        <authorList>
            <consortium name="Ensembl"/>
        </authorList>
    </citation>
    <scope>IDENTIFICATION</scope>
</reference>
<keyword evidence="14" id="KW-1185">Reference proteome</keyword>
<feature type="transmembrane region" description="Helical" evidence="11">
    <location>
        <begin position="59"/>
        <end position="77"/>
    </location>
</feature>
<feature type="transmembrane region" description="Helical" evidence="11">
    <location>
        <begin position="192"/>
        <end position="213"/>
    </location>
</feature>
<keyword evidence="7 11" id="KW-0472">Membrane</keyword>
<sequence>MGGVNHSAVSEFVFLGLSNSWEIQLLLFLFSSVFYVVSLIGNLLIVFSVSSDPNLHSPMYFLLANLSFLDVGVCLITAPKVIYNIFRKLKAISFGGCITQIFYIHAIGGTEMVLLIAMAFVRYVAICKSLHYLAIMSPRMCILILAASWALGVIHSVAQLASVVDLPFCGPNALDSFYCDLPQLIKLASNSGLMSVGSFFILIISYVFILVTVWKHSSGGLSKAFSTLSAHVTVVVLFFGPLIFFYTWPFPSSQLDKFFAIFGAGFTPFLSPVIYTLRNKEMKAPMKKLCHQLVSYRKIS</sequence>
<comment type="similarity">
    <text evidence="3">Belongs to the G-protein coupled receptor 1 family.</text>
</comment>
<dbReference type="Gene3D" id="1.20.1070.10">
    <property type="entry name" value="Rhodopsin 7-helix transmembrane proteins"/>
    <property type="match status" value="1"/>
</dbReference>
<keyword evidence="6" id="KW-0297">G-protein coupled receptor</keyword>
<proteinExistence type="inferred from homology"/>
<dbReference type="InterPro" id="IPR050427">
    <property type="entry name" value="Olfactory_Receptors"/>
</dbReference>
<gene>
    <name evidence="13" type="primary">LOC100157168</name>
</gene>
<feature type="domain" description="G-protein coupled receptors family 1 profile" evidence="12">
    <location>
        <begin position="41"/>
        <end position="275"/>
    </location>
</feature>
<keyword evidence="10" id="KW-0807">Transducer</keyword>
<comment type="subcellular location">
    <subcellularLocation>
        <location evidence="2">Membrane</location>
        <topology evidence="2">Multi-pass membrane protein</topology>
    </subcellularLocation>
</comment>
<dbReference type="Pfam" id="PF13853">
    <property type="entry name" value="7tm_4"/>
    <property type="match status" value="1"/>
</dbReference>
<evidence type="ECO:0000256" key="4">
    <source>
        <dbReference type="ARBA" id="ARBA00022692"/>
    </source>
</evidence>
<organism evidence="13 14">
    <name type="scientific">Sus scrofa</name>
    <name type="common">Pig</name>
    <dbReference type="NCBI Taxonomy" id="9823"/>
    <lineage>
        <taxon>Eukaryota</taxon>
        <taxon>Metazoa</taxon>
        <taxon>Chordata</taxon>
        <taxon>Craniata</taxon>
        <taxon>Vertebrata</taxon>
        <taxon>Euteleostomi</taxon>
        <taxon>Mammalia</taxon>
        <taxon>Eutheria</taxon>
        <taxon>Laurasiatheria</taxon>
        <taxon>Artiodactyla</taxon>
        <taxon>Suina</taxon>
        <taxon>Suidae</taxon>
        <taxon>Sus</taxon>
    </lineage>
</organism>
<feature type="transmembrane region" description="Helical" evidence="11">
    <location>
        <begin position="140"/>
        <end position="158"/>
    </location>
</feature>
<evidence type="ECO:0000256" key="2">
    <source>
        <dbReference type="ARBA" id="ARBA00004141"/>
    </source>
</evidence>
<evidence type="ECO:0000259" key="12">
    <source>
        <dbReference type="PROSITE" id="PS50262"/>
    </source>
</evidence>
<dbReference type="AlphaFoldDB" id="A0A8W4FMI8"/>
<keyword evidence="5 11" id="KW-1133">Transmembrane helix</keyword>
<keyword evidence="9" id="KW-0675">Receptor</keyword>
<dbReference type="PRINTS" id="PR00237">
    <property type="entry name" value="GPCRRHODOPSN"/>
</dbReference>
<keyword evidence="4 11" id="KW-0812">Transmembrane</keyword>
<evidence type="ECO:0000313" key="14">
    <source>
        <dbReference type="Proteomes" id="UP000008227"/>
    </source>
</evidence>
<keyword evidence="8" id="KW-1015">Disulfide bond</keyword>
<protein>
    <recommendedName>
        <fullName evidence="12">G-protein coupled receptors family 1 profile domain-containing protein</fullName>
    </recommendedName>
</protein>
<dbReference type="Proteomes" id="UP000008227">
    <property type="component" value="Chromosome 7"/>
</dbReference>
<evidence type="ECO:0000256" key="1">
    <source>
        <dbReference type="ARBA" id="ARBA00003929"/>
    </source>
</evidence>
<evidence type="ECO:0000256" key="9">
    <source>
        <dbReference type="ARBA" id="ARBA00023170"/>
    </source>
</evidence>
<dbReference type="GO" id="GO:0004930">
    <property type="term" value="F:G protein-coupled receptor activity"/>
    <property type="evidence" value="ECO:0007669"/>
    <property type="project" value="UniProtKB-KW"/>
</dbReference>